<organism evidence="4 5">
    <name type="scientific">Pelagicoccus mobilis</name>
    <dbReference type="NCBI Taxonomy" id="415221"/>
    <lineage>
        <taxon>Bacteria</taxon>
        <taxon>Pseudomonadati</taxon>
        <taxon>Verrucomicrobiota</taxon>
        <taxon>Opitutia</taxon>
        <taxon>Puniceicoccales</taxon>
        <taxon>Pelagicoccaceae</taxon>
        <taxon>Pelagicoccus</taxon>
    </lineage>
</organism>
<sequence>MPLSNTKPNILYIMTDQQRFDAMSAHGGLAQTPHLDRLSQEGANFHGFFSNAPVCVPSRCSLFSGQYTLTHGVLENDGRLSEDSPFLPKDLAENGYSLGYFGKNHLLDDQDPRLSIFDAFDICEDANCVKEDLREVRQEFLDYRKARGERLGEFGSWASADFHDYPEEVTAPYILREKAIQFIDQHDRKDPFCVVLSFEDPHVPHVAPKRFEATHPPEEMPIPSYPEETFQNKASRYDIKRIAQGSADATDSDKQKYIAVYHAMISWIDENVGAVLDHLEKTGLKEDTIVVFTSDHGDFAFHWGMCKKDLDLVDHLLHVPGIISWPGKIEPRDIPASQTLAEAIDLFPTLLDFAGIDIPKESQGKSLKRFLLNETDSHKQLVYSDICYEWMKNPYKDYDAFIDDWKKASVSNEPHLLRWTAPFNVPGDHSRAVRSQQWKYIWYHDGHEELYHVEEDPEEFFNLAIDPAYADTLAAMRQQLKEAPASKAKTEAS</sequence>
<dbReference type="Gene3D" id="3.40.720.10">
    <property type="entry name" value="Alkaline Phosphatase, subunit A"/>
    <property type="match status" value="1"/>
</dbReference>
<evidence type="ECO:0000313" key="5">
    <source>
        <dbReference type="Proteomes" id="UP000617628"/>
    </source>
</evidence>
<dbReference type="InterPro" id="IPR017850">
    <property type="entry name" value="Alkaline_phosphatase_core_sf"/>
</dbReference>
<keyword evidence="2 4" id="KW-0378">Hydrolase</keyword>
<name>A0A934VNB0_9BACT</name>
<dbReference type="InterPro" id="IPR000917">
    <property type="entry name" value="Sulfatase_N"/>
</dbReference>
<feature type="domain" description="Sulfatase N-terminal" evidence="3">
    <location>
        <begin position="8"/>
        <end position="356"/>
    </location>
</feature>
<comment type="similarity">
    <text evidence="1">Belongs to the sulfatase family.</text>
</comment>
<dbReference type="GO" id="GO:0004065">
    <property type="term" value="F:arylsulfatase activity"/>
    <property type="evidence" value="ECO:0007669"/>
    <property type="project" value="TreeGrafter"/>
</dbReference>
<reference evidence="4" key="1">
    <citation type="submission" date="2021-01" db="EMBL/GenBank/DDBJ databases">
        <title>Modified the classification status of verrucomicrobia.</title>
        <authorList>
            <person name="Feng X."/>
        </authorList>
    </citation>
    <scope>NUCLEOTIDE SEQUENCE</scope>
    <source>
        <strain evidence="4">KCTC 13126</strain>
    </source>
</reference>
<dbReference type="RefSeq" id="WP_200357955.1">
    <property type="nucleotide sequence ID" value="NZ_JAENIL010000056.1"/>
</dbReference>
<evidence type="ECO:0000259" key="3">
    <source>
        <dbReference type="Pfam" id="PF00884"/>
    </source>
</evidence>
<dbReference type="PANTHER" id="PTHR42693:SF53">
    <property type="entry name" value="ENDO-4-O-SULFATASE"/>
    <property type="match status" value="1"/>
</dbReference>
<dbReference type="Pfam" id="PF00884">
    <property type="entry name" value="Sulfatase"/>
    <property type="match status" value="1"/>
</dbReference>
<dbReference type="EMBL" id="JAENIL010000056">
    <property type="protein sequence ID" value="MBK1879741.1"/>
    <property type="molecule type" value="Genomic_DNA"/>
</dbReference>
<accession>A0A934VNB0</accession>
<dbReference type="PANTHER" id="PTHR42693">
    <property type="entry name" value="ARYLSULFATASE FAMILY MEMBER"/>
    <property type="match status" value="1"/>
</dbReference>
<comment type="caution">
    <text evidence="4">The sequence shown here is derived from an EMBL/GenBank/DDBJ whole genome shotgun (WGS) entry which is preliminary data.</text>
</comment>
<dbReference type="SUPFAM" id="SSF53649">
    <property type="entry name" value="Alkaline phosphatase-like"/>
    <property type="match status" value="1"/>
</dbReference>
<protein>
    <submittedName>
        <fullName evidence="4">Sulfatase-like hydrolase/transferase</fullName>
    </submittedName>
</protein>
<dbReference type="InterPro" id="IPR050738">
    <property type="entry name" value="Sulfatase"/>
</dbReference>
<gene>
    <name evidence="4" type="ORF">JIN87_22840</name>
</gene>
<proteinExistence type="inferred from homology"/>
<dbReference type="AlphaFoldDB" id="A0A934VNB0"/>
<evidence type="ECO:0000313" key="4">
    <source>
        <dbReference type="EMBL" id="MBK1879741.1"/>
    </source>
</evidence>
<dbReference type="Proteomes" id="UP000617628">
    <property type="component" value="Unassembled WGS sequence"/>
</dbReference>
<evidence type="ECO:0000256" key="1">
    <source>
        <dbReference type="ARBA" id="ARBA00008779"/>
    </source>
</evidence>
<evidence type="ECO:0000256" key="2">
    <source>
        <dbReference type="ARBA" id="ARBA00022801"/>
    </source>
</evidence>
<keyword evidence="5" id="KW-1185">Reference proteome</keyword>